<evidence type="ECO:0000313" key="11">
    <source>
        <dbReference type="EMBL" id="TDZ61739.1"/>
    </source>
</evidence>
<keyword evidence="4 7" id="KW-1133">Transmembrane helix</keyword>
<dbReference type="InterPro" id="IPR006910">
    <property type="entry name" value="Rad21_Rec8_N"/>
</dbReference>
<keyword evidence="5 7" id="KW-0472">Membrane</keyword>
<dbReference type="InterPro" id="IPR006909">
    <property type="entry name" value="Rad21/Rec8_C_eu"/>
</dbReference>
<dbReference type="InterPro" id="IPR036390">
    <property type="entry name" value="WH_DNA-bd_sf"/>
</dbReference>
<dbReference type="GO" id="GO:0015171">
    <property type="term" value="F:amino acid transmembrane transporter activity"/>
    <property type="evidence" value="ECO:0007669"/>
    <property type="project" value="TreeGrafter"/>
</dbReference>
<dbReference type="Proteomes" id="UP000295703">
    <property type="component" value="Unassembled WGS sequence"/>
</dbReference>
<feature type="domain" description="Rad21/Rec8-like protein C-terminal eukaryotic" evidence="9">
    <location>
        <begin position="978"/>
        <end position="1012"/>
    </location>
</feature>
<evidence type="ECO:0000256" key="2">
    <source>
        <dbReference type="ARBA" id="ARBA00009870"/>
    </source>
</evidence>
<evidence type="ECO:0000256" key="3">
    <source>
        <dbReference type="ARBA" id="ARBA00022692"/>
    </source>
</evidence>
<accession>A0A4R8RPX8</accession>
<evidence type="ECO:0000256" key="7">
    <source>
        <dbReference type="SAM" id="Phobius"/>
    </source>
</evidence>
<evidence type="ECO:0000259" key="9">
    <source>
        <dbReference type="Pfam" id="PF04824"/>
    </source>
</evidence>
<name>A0A4R8RPX8_COLTR</name>
<keyword evidence="3 7" id="KW-0812">Transmembrane</keyword>
<dbReference type="CDD" id="cd21789">
    <property type="entry name" value="Rad21_Rec8_M_SpRec8p-like"/>
    <property type="match status" value="1"/>
</dbReference>
<feature type="compositionally biased region" description="Low complexity" evidence="6">
    <location>
        <begin position="869"/>
        <end position="880"/>
    </location>
</feature>
<feature type="region of interest" description="Disordered" evidence="6">
    <location>
        <begin position="835"/>
        <end position="911"/>
    </location>
</feature>
<evidence type="ECO:0000256" key="1">
    <source>
        <dbReference type="ARBA" id="ARBA00004141"/>
    </source>
</evidence>
<feature type="compositionally biased region" description="Basic and acidic residues" evidence="6">
    <location>
        <begin position="1"/>
        <end position="18"/>
    </location>
</feature>
<dbReference type="PANTHER" id="PTHR43341:SF37">
    <property type="entry name" value="AMINO ACID TRANSPORTER (EUROFUNG)"/>
    <property type="match status" value="1"/>
</dbReference>
<feature type="transmembrane region" description="Helical" evidence="7">
    <location>
        <begin position="233"/>
        <end position="254"/>
    </location>
</feature>
<feature type="compositionally biased region" description="Basic and acidic residues" evidence="6">
    <location>
        <begin position="658"/>
        <end position="670"/>
    </location>
</feature>
<evidence type="ECO:0000256" key="5">
    <source>
        <dbReference type="ARBA" id="ARBA00023136"/>
    </source>
</evidence>
<evidence type="ECO:0000256" key="6">
    <source>
        <dbReference type="SAM" id="MobiDB-lite"/>
    </source>
</evidence>
<feature type="transmembrane region" description="Helical" evidence="7">
    <location>
        <begin position="158"/>
        <end position="176"/>
    </location>
</feature>
<evidence type="ECO:0000256" key="4">
    <source>
        <dbReference type="ARBA" id="ARBA00022989"/>
    </source>
</evidence>
<comment type="subcellular location">
    <subcellularLocation>
        <location evidence="1">Membrane</location>
        <topology evidence="1">Multi-pass membrane protein</topology>
    </subcellularLocation>
</comment>
<dbReference type="GO" id="GO:0016020">
    <property type="term" value="C:membrane"/>
    <property type="evidence" value="ECO:0007669"/>
    <property type="project" value="UniProtKB-SubCell"/>
</dbReference>
<dbReference type="Pfam" id="PF04824">
    <property type="entry name" value="Rad21_Rec8"/>
    <property type="match status" value="1"/>
</dbReference>
<feature type="domain" description="Rad21/Rec8-like protein N-terminal" evidence="10">
    <location>
        <begin position="356"/>
        <end position="458"/>
    </location>
</feature>
<comment type="similarity">
    <text evidence="2">Belongs to the rad21 family.</text>
</comment>
<dbReference type="AlphaFoldDB" id="A0A4R8RPX8"/>
<dbReference type="Pfam" id="PF00324">
    <property type="entry name" value="AA_permease"/>
    <property type="match status" value="1"/>
</dbReference>
<comment type="caution">
    <text evidence="11">The sequence shown here is derived from an EMBL/GenBank/DDBJ whole genome shotgun (WGS) entry which is preliminary data.</text>
</comment>
<keyword evidence="12" id="KW-1185">Reference proteome</keyword>
<feature type="compositionally biased region" description="Polar residues" evidence="6">
    <location>
        <begin position="840"/>
        <end position="853"/>
    </location>
</feature>
<dbReference type="InterPro" id="IPR050524">
    <property type="entry name" value="APC_YAT"/>
</dbReference>
<dbReference type="InterPro" id="IPR004841">
    <property type="entry name" value="AA-permease/SLC12A_dom"/>
</dbReference>
<dbReference type="Gene3D" id="1.20.1740.10">
    <property type="entry name" value="Amino acid/polyamine transporter I"/>
    <property type="match status" value="1"/>
</dbReference>
<feature type="compositionally biased region" description="Polar residues" evidence="6">
    <location>
        <begin position="893"/>
        <end position="904"/>
    </location>
</feature>
<protein>
    <submittedName>
        <fullName evidence="11">Cationic amino acid transporter 1</fullName>
    </submittedName>
</protein>
<feature type="compositionally biased region" description="Basic and acidic residues" evidence="6">
    <location>
        <begin position="792"/>
        <end position="804"/>
    </location>
</feature>
<feature type="domain" description="Amino acid permease/ SLC12A" evidence="8">
    <location>
        <begin position="48"/>
        <end position="352"/>
    </location>
</feature>
<sequence length="1018" mass="111583">MEIKPQDVEPGKRGDGSTHKTSIVDTDHGADSQLQRRLGNRHITMIGIVIIASSMVWAVSQSIGEMAVMYPLPSAFIQWTTKFVDPAAGFALGWCYWFNYWIAVANELQGIVTVLSFWNTSVPKAAWLSIFWVVIALINIGAVTVFAGVEVVMAAIKFGWIFVVIVASIVISAGGAPNHEAIGFRYWNEAPFLNGFKGFLTVMPVCIFALSGSETTGLVAGELSNPRKAVPNAVKLIALRLAMFHLLGSLMITITVSPSDPNLFGTSAHATDASPFVVAFKNAGLEPLAHMMNAVIFLSVLSSGSINAYAGSRTLVGLVQINMAPSWMKRADKQGRPWSTLLPTLAIGGGLSYLNISNTVLNSQQHGVATIWAVANFGPRVVGPKKLSRKIILDVNIPRACKKVKEPGAPISLRLQSMLLCGMARTYLRQCHYMLGDAERVQQLVRLHCTLIGADLSSNATSPNAGKVRREQIVLSDDPGFLPSNRIPMLELDDDILFGSQFVSTPSTGRGNKSQSQMSPFPDLIDLDLNSHIVLDLSSSNYNFSPIPRQADASTFLPQTRKDVKSGLNMDQLRLATDIDDDFAGFEMNVDENGALIDDDVELPPLPRAEHLPVDPEMDDQQQNQQQGEDPIMFDGDIPIIDSDPFAPRQENGVEAVKTSEEAQSEERVAPAKKRRRVTMAFDKDTSISIAIVKNWQTDYAEHNERLNGRKRRKVTIVEARDNAYHLVLGRGLFNVGDREGATGLGYPLAQFYAGNGLRDRVFGPPEPGSEAPETPSRRGRRRTSDEAFGEEAQKRHVRPKNDDPPEQGRPSDEDYDLGHMFVDDSLEMGMEAAQAMSERMSSSMMPWNQTPSVGRGSSIGGPNPQQAGRQLSSLRGSSLPPFDQLPDLHQSDVGNFPNSQGIPSEQGEGLLDGVQDVSQNESHWSHSSRDVASTEFLQWVEGEALKTGQVREEDALENRRWVRFEDLVDPDTRGHIVAAQAFYHILALATKSAIRVEQESENMEPFGQIHIGVDVTA</sequence>
<evidence type="ECO:0000313" key="12">
    <source>
        <dbReference type="Proteomes" id="UP000295703"/>
    </source>
</evidence>
<dbReference type="EMBL" id="RYZW01000029">
    <property type="protein sequence ID" value="TDZ61739.1"/>
    <property type="molecule type" value="Genomic_DNA"/>
</dbReference>
<dbReference type="SUPFAM" id="SSF46785">
    <property type="entry name" value="Winged helix' DNA-binding domain"/>
    <property type="match status" value="1"/>
</dbReference>
<reference evidence="11 12" key="1">
    <citation type="submission" date="2018-12" db="EMBL/GenBank/DDBJ databases">
        <title>Genome sequence and assembly of Colletotrichum trifolii.</title>
        <authorList>
            <person name="Gan P."/>
            <person name="Shirasu K."/>
        </authorList>
    </citation>
    <scope>NUCLEOTIDE SEQUENCE [LARGE SCALE GENOMIC DNA]</scope>
    <source>
        <strain evidence="11 12">543-2</strain>
    </source>
</reference>
<dbReference type="PANTHER" id="PTHR43341">
    <property type="entry name" value="AMINO ACID PERMEASE"/>
    <property type="match status" value="1"/>
</dbReference>
<feature type="region of interest" description="Disordered" evidence="6">
    <location>
        <begin position="760"/>
        <end position="818"/>
    </location>
</feature>
<feature type="transmembrane region" description="Helical" evidence="7">
    <location>
        <begin position="43"/>
        <end position="63"/>
    </location>
</feature>
<evidence type="ECO:0000259" key="10">
    <source>
        <dbReference type="Pfam" id="PF04825"/>
    </source>
</evidence>
<dbReference type="STRING" id="5466.A0A4R8RPX8"/>
<feature type="transmembrane region" description="Helical" evidence="7">
    <location>
        <begin position="125"/>
        <end position="146"/>
    </location>
</feature>
<proteinExistence type="inferred from homology"/>
<feature type="region of interest" description="Disordered" evidence="6">
    <location>
        <begin position="598"/>
        <end position="672"/>
    </location>
</feature>
<evidence type="ECO:0000259" key="8">
    <source>
        <dbReference type="Pfam" id="PF00324"/>
    </source>
</evidence>
<feature type="region of interest" description="Disordered" evidence="6">
    <location>
        <begin position="1"/>
        <end position="26"/>
    </location>
</feature>
<organism evidence="11 12">
    <name type="scientific">Colletotrichum trifolii</name>
    <dbReference type="NCBI Taxonomy" id="5466"/>
    <lineage>
        <taxon>Eukaryota</taxon>
        <taxon>Fungi</taxon>
        <taxon>Dikarya</taxon>
        <taxon>Ascomycota</taxon>
        <taxon>Pezizomycotina</taxon>
        <taxon>Sordariomycetes</taxon>
        <taxon>Hypocreomycetidae</taxon>
        <taxon>Glomerellales</taxon>
        <taxon>Glomerellaceae</taxon>
        <taxon>Colletotrichum</taxon>
        <taxon>Colletotrichum orbiculare species complex</taxon>
    </lineage>
</organism>
<dbReference type="Pfam" id="PF04825">
    <property type="entry name" value="Rad21_Rec8_N"/>
    <property type="match status" value="1"/>
</dbReference>
<gene>
    <name evidence="11" type="primary">cat1</name>
    <name evidence="11" type="ORF">CTRI78_v004184</name>
</gene>